<feature type="transmembrane region" description="Helical" evidence="2">
    <location>
        <begin position="20"/>
        <end position="40"/>
    </location>
</feature>
<evidence type="ECO:0000313" key="4">
    <source>
        <dbReference type="Proteomes" id="UP000218471"/>
    </source>
</evidence>
<evidence type="ECO:0000313" key="3">
    <source>
        <dbReference type="EMBL" id="KAK2617158.1"/>
    </source>
</evidence>
<feature type="transmembrane region" description="Helical" evidence="2">
    <location>
        <begin position="172"/>
        <end position="193"/>
    </location>
</feature>
<feature type="transmembrane region" description="Helical" evidence="2">
    <location>
        <begin position="243"/>
        <end position="276"/>
    </location>
</feature>
<gene>
    <name evidence="3" type="ORF">CFV95_020785</name>
</gene>
<reference evidence="3" key="1">
    <citation type="submission" date="2023-10" db="EMBL/GenBank/DDBJ databases">
        <title>Genomic and proteomic analysis of Leptospira interrogans strain CUDO8.</title>
        <authorList>
            <person name="Boonciew P."/>
            <person name="Kurilung A."/>
            <person name="Prapasarakul N."/>
        </authorList>
    </citation>
    <scope>NUCLEOTIDE SEQUENCE</scope>
    <source>
        <strain evidence="3">CUDO8</strain>
        <plasmid evidence="3">pDO8_1</plasmid>
    </source>
</reference>
<dbReference type="PANTHER" id="PTHR43298">
    <property type="entry name" value="MULTIDRUG RESISTANCE PROTEIN NORM-RELATED"/>
    <property type="match status" value="1"/>
</dbReference>
<feature type="transmembrane region" description="Helical" evidence="2">
    <location>
        <begin position="357"/>
        <end position="376"/>
    </location>
</feature>
<keyword evidence="2" id="KW-0472">Membrane</keyword>
<keyword evidence="2" id="KW-1133">Transmembrane helix</keyword>
<sequence>MKKIIELLIQGSPKQAFKDLWAASFSLTLGGLISSIMTGLDAIYLSHLSPNALNAITISSPYIGIVMSISAGLGTAISNSISRSTKSHHLRKELFASMTLTSIAMVVIGFLSYYSVEFIINSVGLHEDKSLKPILPYFEDYWYYLIPGQLLLVMFTVLLQILVAFGDTKINLILFKVCCINIILNPIFIFGLKFGCKGAALSTDLAYLFGVTFCLFNSKKYLRFKKIKYSSLTLPAIYRQTKTAIVVFVGMGIWSVYGVLFNGLAASQGAAVLFAIGIYDQIQSFFATLTRGICGGFLVVFNKTLSERLYSNYVPIFVCSIVVVQFIFLIGWAVSLFFPNYFKSAYGINESVLSIELATFLKFGAWLLFISGIPRISQIGFLSLDKSWLFALNSFVMIILGYCISFFLTDIISFNAIPVGQVSAHIICDIVFVPSFIFLLVKRIKKDSVSYIHR</sequence>
<keyword evidence="1" id="KW-0813">Transport</keyword>
<feature type="transmembrane region" description="Helical" evidence="2">
    <location>
        <begin position="141"/>
        <end position="165"/>
    </location>
</feature>
<protein>
    <submittedName>
        <fullName evidence="3">MATE family efflux transporter</fullName>
    </submittedName>
</protein>
<dbReference type="EMBL" id="NKYG02000003">
    <property type="protein sequence ID" value="KAK2617158.1"/>
    <property type="molecule type" value="Genomic_DNA"/>
</dbReference>
<dbReference type="GO" id="GO:0005886">
    <property type="term" value="C:plasma membrane"/>
    <property type="evidence" value="ECO:0007669"/>
    <property type="project" value="TreeGrafter"/>
</dbReference>
<feature type="transmembrane region" description="Helical" evidence="2">
    <location>
        <begin position="282"/>
        <end position="301"/>
    </location>
</feature>
<dbReference type="RefSeq" id="WP_000719974.1">
    <property type="nucleotide sequence ID" value="NZ_JQPP01000132.1"/>
</dbReference>
<feature type="transmembrane region" description="Helical" evidence="2">
    <location>
        <begin position="52"/>
        <end position="73"/>
    </location>
</feature>
<evidence type="ECO:0000256" key="2">
    <source>
        <dbReference type="SAM" id="Phobius"/>
    </source>
</evidence>
<dbReference type="Proteomes" id="UP000218471">
    <property type="component" value="Unassembled WGS sequence"/>
</dbReference>
<organism evidence="3 4">
    <name type="scientific">Leptospira interrogans</name>
    <dbReference type="NCBI Taxonomy" id="173"/>
    <lineage>
        <taxon>Bacteria</taxon>
        <taxon>Pseudomonadati</taxon>
        <taxon>Spirochaetota</taxon>
        <taxon>Spirochaetia</taxon>
        <taxon>Leptospirales</taxon>
        <taxon>Leptospiraceae</taxon>
        <taxon>Leptospira</taxon>
    </lineage>
</organism>
<feature type="transmembrane region" description="Helical" evidence="2">
    <location>
        <begin position="313"/>
        <end position="337"/>
    </location>
</feature>
<keyword evidence="3" id="KW-0614">Plasmid</keyword>
<dbReference type="GO" id="GO:0042910">
    <property type="term" value="F:xenobiotic transmembrane transporter activity"/>
    <property type="evidence" value="ECO:0007669"/>
    <property type="project" value="InterPro"/>
</dbReference>
<dbReference type="InterPro" id="IPR002528">
    <property type="entry name" value="MATE_fam"/>
</dbReference>
<accession>A0AAV9FVP0</accession>
<dbReference type="AlphaFoldDB" id="A0AAV9FVP0"/>
<feature type="transmembrane region" description="Helical" evidence="2">
    <location>
        <begin position="94"/>
        <end position="116"/>
    </location>
</feature>
<comment type="caution">
    <text evidence="3">The sequence shown here is derived from an EMBL/GenBank/DDBJ whole genome shotgun (WGS) entry which is preliminary data.</text>
</comment>
<proteinExistence type="predicted"/>
<dbReference type="Pfam" id="PF01554">
    <property type="entry name" value="MatE"/>
    <property type="match status" value="1"/>
</dbReference>
<evidence type="ECO:0000256" key="1">
    <source>
        <dbReference type="ARBA" id="ARBA00022448"/>
    </source>
</evidence>
<feature type="transmembrane region" description="Helical" evidence="2">
    <location>
        <begin position="420"/>
        <end position="441"/>
    </location>
</feature>
<geneLocation type="plasmid" evidence="3">
    <name>pDO8_1</name>
</geneLocation>
<feature type="transmembrane region" description="Helical" evidence="2">
    <location>
        <begin position="205"/>
        <end position="222"/>
    </location>
</feature>
<keyword evidence="2" id="KW-0812">Transmembrane</keyword>
<name>A0AAV9FVP0_LEPIR</name>
<dbReference type="InterPro" id="IPR050222">
    <property type="entry name" value="MATE_MdtK"/>
</dbReference>
<dbReference type="PANTHER" id="PTHR43298:SF2">
    <property type="entry name" value="FMN_FAD EXPORTER YEEO-RELATED"/>
    <property type="match status" value="1"/>
</dbReference>
<dbReference type="GO" id="GO:0015297">
    <property type="term" value="F:antiporter activity"/>
    <property type="evidence" value="ECO:0007669"/>
    <property type="project" value="InterPro"/>
</dbReference>
<feature type="transmembrane region" description="Helical" evidence="2">
    <location>
        <begin position="388"/>
        <end position="408"/>
    </location>
</feature>